<dbReference type="EMBL" id="BMZQ01000007">
    <property type="protein sequence ID" value="GHD24445.1"/>
    <property type="molecule type" value="Genomic_DNA"/>
</dbReference>
<keyword evidence="1" id="KW-0812">Transmembrane</keyword>
<proteinExistence type="predicted"/>
<comment type="caution">
    <text evidence="2">The sequence shown here is derived from an EMBL/GenBank/DDBJ whole genome shotgun (WGS) entry which is preliminary data.</text>
</comment>
<keyword evidence="1" id="KW-0472">Membrane</keyword>
<sequence length="124" mass="13751">MMILLFPLFLGLSIIAVVADAVRAGSVRGIRGGLAFFSVCLLLCYVLAFALISLDPYFDDNGAPSFIDLRFRWFWAAELAGWIALLFLPTAFALRAAVKGVRVWLRRTSENEGIAATTEEHIRE</sequence>
<evidence type="ECO:0000256" key="1">
    <source>
        <dbReference type="SAM" id="Phobius"/>
    </source>
</evidence>
<keyword evidence="3" id="KW-1185">Reference proteome</keyword>
<reference evidence="2" key="2">
    <citation type="submission" date="2020-09" db="EMBL/GenBank/DDBJ databases">
        <authorList>
            <person name="Sun Q."/>
            <person name="Kim S."/>
        </authorList>
    </citation>
    <scope>NUCLEOTIDE SEQUENCE</scope>
    <source>
        <strain evidence="2">KCTC 42249</strain>
    </source>
</reference>
<dbReference type="RefSeq" id="WP_189507618.1">
    <property type="nucleotide sequence ID" value="NZ_BMZQ01000007.1"/>
</dbReference>
<gene>
    <name evidence="2" type="ORF">GCM10016234_40660</name>
</gene>
<name>A0A8J3DVC3_9HYPH</name>
<accession>A0A8J3DVC3</accession>
<feature type="transmembrane region" description="Helical" evidence="1">
    <location>
        <begin position="73"/>
        <end position="98"/>
    </location>
</feature>
<organism evidence="2 3">
    <name type="scientific">Tianweitania populi</name>
    <dbReference type="NCBI Taxonomy" id="1607949"/>
    <lineage>
        <taxon>Bacteria</taxon>
        <taxon>Pseudomonadati</taxon>
        <taxon>Pseudomonadota</taxon>
        <taxon>Alphaproteobacteria</taxon>
        <taxon>Hyphomicrobiales</taxon>
        <taxon>Phyllobacteriaceae</taxon>
        <taxon>Tianweitania</taxon>
    </lineage>
</organism>
<keyword evidence="1" id="KW-1133">Transmembrane helix</keyword>
<reference evidence="2" key="1">
    <citation type="journal article" date="2014" name="Int. J. Syst. Evol. Microbiol.">
        <title>Complete genome sequence of Corynebacterium casei LMG S-19264T (=DSM 44701T), isolated from a smear-ripened cheese.</title>
        <authorList>
            <consortium name="US DOE Joint Genome Institute (JGI-PGF)"/>
            <person name="Walter F."/>
            <person name="Albersmeier A."/>
            <person name="Kalinowski J."/>
            <person name="Ruckert C."/>
        </authorList>
    </citation>
    <scope>NUCLEOTIDE SEQUENCE</scope>
    <source>
        <strain evidence="2">KCTC 42249</strain>
    </source>
</reference>
<evidence type="ECO:0000313" key="3">
    <source>
        <dbReference type="Proteomes" id="UP000630142"/>
    </source>
</evidence>
<evidence type="ECO:0000313" key="2">
    <source>
        <dbReference type="EMBL" id="GHD24445.1"/>
    </source>
</evidence>
<dbReference type="AlphaFoldDB" id="A0A8J3DVC3"/>
<protein>
    <submittedName>
        <fullName evidence="2">Uncharacterized protein</fullName>
    </submittedName>
</protein>
<feature type="transmembrane region" description="Helical" evidence="1">
    <location>
        <begin position="34"/>
        <end position="52"/>
    </location>
</feature>
<dbReference type="Proteomes" id="UP000630142">
    <property type="component" value="Unassembled WGS sequence"/>
</dbReference>